<accession>A0ABR7DDD9</accession>
<dbReference type="EMBL" id="JACOOO010000022">
    <property type="protein sequence ID" value="MBC5629429.1"/>
    <property type="molecule type" value="Genomic_DNA"/>
</dbReference>
<reference evidence="3 4" key="1">
    <citation type="submission" date="2020-08" db="EMBL/GenBank/DDBJ databases">
        <title>Genome public.</title>
        <authorList>
            <person name="Liu C."/>
            <person name="Sun Q."/>
        </authorList>
    </citation>
    <scope>NUCLEOTIDE SEQUENCE [LARGE SCALE GENOMIC DNA]</scope>
    <source>
        <strain evidence="3 4">NSJ-6</strain>
    </source>
</reference>
<evidence type="ECO:0000313" key="3">
    <source>
        <dbReference type="EMBL" id="MBC5629429.1"/>
    </source>
</evidence>
<proteinExistence type="predicted"/>
<dbReference type="Pfam" id="PF10646">
    <property type="entry name" value="Germane"/>
    <property type="match status" value="1"/>
</dbReference>
<feature type="compositionally biased region" description="Basic and acidic residues" evidence="1">
    <location>
        <begin position="58"/>
        <end position="72"/>
    </location>
</feature>
<feature type="compositionally biased region" description="Basic and acidic residues" evidence="1">
    <location>
        <begin position="37"/>
        <end position="50"/>
    </location>
</feature>
<comment type="caution">
    <text evidence="3">The sequence shown here is derived from an EMBL/GenBank/DDBJ whole genome shotgun (WGS) entry which is preliminary data.</text>
</comment>
<feature type="domain" description="GerMN" evidence="2">
    <location>
        <begin position="136"/>
        <end position="227"/>
    </location>
</feature>
<feature type="region of interest" description="Disordered" evidence="1">
    <location>
        <begin position="36"/>
        <end position="106"/>
    </location>
</feature>
<evidence type="ECO:0000313" key="4">
    <source>
        <dbReference type="Proteomes" id="UP000596929"/>
    </source>
</evidence>
<name>A0ABR7DDD9_9CLOT</name>
<dbReference type="SMART" id="SM00909">
    <property type="entry name" value="Germane"/>
    <property type="match status" value="1"/>
</dbReference>
<dbReference type="RefSeq" id="WP_186860144.1">
    <property type="nucleotide sequence ID" value="NZ_JACOOO010000022.1"/>
</dbReference>
<protein>
    <submittedName>
        <fullName evidence="3">GerMN domain-containing protein</fullName>
    </submittedName>
</protein>
<evidence type="ECO:0000259" key="2">
    <source>
        <dbReference type="SMART" id="SM00909"/>
    </source>
</evidence>
<sequence>MKKLVITLLIMGIAISMVSCGEKEVGKETNDNNIVVDIEKDKENSNDEKSPITIQDANESKEENKQEEKNEVLNEQASEEPNNVNDESVKEEQESNQSIGENQSESEEVTRSCRLFFYNGVEDVIYYKDTVVEVIDQALTKALTNGLKDSAGANFLALPSNVEVLSAKLDGDSITVNLSSSYYDFSSSLGSAAEIGMLNSLALTYSYNYNVNNIRILVNGENYESGHLFYGDNEHINIENIETKAL</sequence>
<dbReference type="Proteomes" id="UP000596929">
    <property type="component" value="Unassembled WGS sequence"/>
</dbReference>
<organism evidence="3 4">
    <name type="scientific">Clostridium hominis</name>
    <dbReference type="NCBI Taxonomy" id="2763036"/>
    <lineage>
        <taxon>Bacteria</taxon>
        <taxon>Bacillati</taxon>
        <taxon>Bacillota</taxon>
        <taxon>Clostridia</taxon>
        <taxon>Eubacteriales</taxon>
        <taxon>Clostridiaceae</taxon>
        <taxon>Clostridium</taxon>
    </lineage>
</organism>
<evidence type="ECO:0000256" key="1">
    <source>
        <dbReference type="SAM" id="MobiDB-lite"/>
    </source>
</evidence>
<dbReference type="InterPro" id="IPR019606">
    <property type="entry name" value="GerMN"/>
</dbReference>
<dbReference type="PROSITE" id="PS51257">
    <property type="entry name" value="PROKAR_LIPOPROTEIN"/>
    <property type="match status" value="1"/>
</dbReference>
<gene>
    <name evidence="3" type="ORF">H8S20_11065</name>
</gene>
<keyword evidence="4" id="KW-1185">Reference proteome</keyword>